<reference evidence="2" key="1">
    <citation type="submission" date="2015-07" db="EMBL/GenBank/DDBJ databases">
        <title>Adaptation to a free-living lifestyle via gene acquisitions in the diplomonad Trepomonas sp. PC1.</title>
        <authorList>
            <person name="Xu F."/>
            <person name="Jerlstrom-Hultqvist J."/>
            <person name="Kolisko M."/>
            <person name="Simpson A.G.B."/>
            <person name="Roger A.J."/>
            <person name="Svard S.G."/>
            <person name="Andersson J.O."/>
        </authorList>
    </citation>
    <scope>NUCLEOTIDE SEQUENCE</scope>
    <source>
        <strain evidence="2">PC1</strain>
    </source>
</reference>
<keyword evidence="1" id="KW-1133">Transmembrane helix</keyword>
<evidence type="ECO:0008006" key="3">
    <source>
        <dbReference type="Google" id="ProtNLM"/>
    </source>
</evidence>
<sequence>MYIVLILTLDDDIQIFDKCFSPQSVVVGNKQLNTFDLILYPYEKMNLLNSSEVRNMCEVVFFDAKATVALKFDVAGVSLEQVFKYIYNSNQTITFQLSQTDFNTYSVAKYVYYTVTFPGQQPISFGVQSLRFLKKDYANCYSEVKAEYSRFGYQFLSINVTPSNCNIDVSQTQVYFESTTLKLLLPPCTSNCSVGQYGSTSDFISTTLYVVNRDDLTDQDDVASFDAMMALIEANIYSEAKDYQLFQLSARINDDVIQKDVEYVLMSDRDTKCAQTMSPHVIYNRVMIRAMLYGTINKSRANTFECYWLTNNSYYMNYGVVMRSNGLQQTTFMLDEYLVFAMRNGGIIYGDCTLNLSNLEPLSYDLIFLFQDEQRNTIAQFSRHGAAFTGCFYDGVLIKYPEKICLRVTYVQNDICKARYPFSKLSIRTYIDFDGDRTQRKWFSKLTLPSVELKYNSTAPQIFCFTCDNFDPSSSFYGDTCENSIKVLGDNIVKQIPYVEISTAVEISRFWNAASYQWANYMWPGYIVFGATTVIVAVAIVFMIKNLTVK</sequence>
<gene>
    <name evidence="2" type="ORF">TPC1_13246</name>
</gene>
<feature type="transmembrane region" description="Helical" evidence="1">
    <location>
        <begin position="523"/>
        <end position="544"/>
    </location>
</feature>
<protein>
    <recommendedName>
        <fullName evidence="3">Transmembrane protein</fullName>
    </recommendedName>
</protein>
<keyword evidence="1" id="KW-0472">Membrane</keyword>
<evidence type="ECO:0000313" key="2">
    <source>
        <dbReference type="EMBL" id="JAP94198.1"/>
    </source>
</evidence>
<name>A0A146KD89_9EUKA</name>
<organism evidence="2">
    <name type="scientific">Trepomonas sp. PC1</name>
    <dbReference type="NCBI Taxonomy" id="1076344"/>
    <lineage>
        <taxon>Eukaryota</taxon>
        <taxon>Metamonada</taxon>
        <taxon>Diplomonadida</taxon>
        <taxon>Hexamitidae</taxon>
        <taxon>Hexamitinae</taxon>
        <taxon>Trepomonas</taxon>
    </lineage>
</organism>
<evidence type="ECO:0000256" key="1">
    <source>
        <dbReference type="SAM" id="Phobius"/>
    </source>
</evidence>
<keyword evidence="1" id="KW-0812">Transmembrane</keyword>
<dbReference type="AlphaFoldDB" id="A0A146KD89"/>
<dbReference type="EMBL" id="GDID01002408">
    <property type="protein sequence ID" value="JAP94198.1"/>
    <property type="molecule type" value="Transcribed_RNA"/>
</dbReference>
<accession>A0A146KD89</accession>
<proteinExistence type="predicted"/>